<keyword evidence="2" id="KW-1185">Reference proteome</keyword>
<sequence length="240" mass="25051">MLLPVIVTAALAEKILLPVPDTGKDVPPKILLTVLAADVPPEMPLPVLVVADVPPNKPVSVLVVADVPPKIPLPVLVVADVPPKIPLLVLVTGENVLLKMPLPEFVIVEDTPLELLFPELATSAVVPAELLAALVPPKILLSEPVKVDVLPKGKLPTLPSFVSCVLDSVASPEVADNVETEVDGSPEDENLKSGAPVKEGIEASTERLLVKLLLAFAVALAGVMVAAEESFLVAVALEEL</sequence>
<protein>
    <submittedName>
        <fullName evidence="1">Uncharacterized protein</fullName>
    </submittedName>
</protein>
<organism evidence="1 2">
    <name type="scientific">Gossypium stocksii</name>
    <dbReference type="NCBI Taxonomy" id="47602"/>
    <lineage>
        <taxon>Eukaryota</taxon>
        <taxon>Viridiplantae</taxon>
        <taxon>Streptophyta</taxon>
        <taxon>Embryophyta</taxon>
        <taxon>Tracheophyta</taxon>
        <taxon>Spermatophyta</taxon>
        <taxon>Magnoliopsida</taxon>
        <taxon>eudicotyledons</taxon>
        <taxon>Gunneridae</taxon>
        <taxon>Pentapetalae</taxon>
        <taxon>rosids</taxon>
        <taxon>malvids</taxon>
        <taxon>Malvales</taxon>
        <taxon>Malvaceae</taxon>
        <taxon>Malvoideae</taxon>
        <taxon>Gossypium</taxon>
    </lineage>
</organism>
<dbReference type="EMBL" id="JAIQCV010000012">
    <property type="protein sequence ID" value="KAH1038140.1"/>
    <property type="molecule type" value="Genomic_DNA"/>
</dbReference>
<reference evidence="1 2" key="1">
    <citation type="journal article" date="2021" name="Plant Biotechnol. J.">
        <title>Multi-omics assisted identification of the key and species-specific regulatory components of drought-tolerant mechanisms in Gossypium stocksii.</title>
        <authorList>
            <person name="Yu D."/>
            <person name="Ke L."/>
            <person name="Zhang D."/>
            <person name="Wu Y."/>
            <person name="Sun Y."/>
            <person name="Mei J."/>
            <person name="Sun J."/>
            <person name="Sun Y."/>
        </authorList>
    </citation>
    <scope>NUCLEOTIDE SEQUENCE [LARGE SCALE GENOMIC DNA]</scope>
    <source>
        <strain evidence="2">cv. E1</strain>
        <tissue evidence="1">Leaf</tissue>
    </source>
</reference>
<dbReference type="AlphaFoldDB" id="A0A9D3ZH73"/>
<accession>A0A9D3ZH73</accession>
<evidence type="ECO:0000313" key="1">
    <source>
        <dbReference type="EMBL" id="KAH1038140.1"/>
    </source>
</evidence>
<comment type="caution">
    <text evidence="1">The sequence shown here is derived from an EMBL/GenBank/DDBJ whole genome shotgun (WGS) entry which is preliminary data.</text>
</comment>
<evidence type="ECO:0000313" key="2">
    <source>
        <dbReference type="Proteomes" id="UP000828251"/>
    </source>
</evidence>
<gene>
    <name evidence="1" type="ORF">J1N35_039883</name>
</gene>
<dbReference type="Proteomes" id="UP000828251">
    <property type="component" value="Unassembled WGS sequence"/>
</dbReference>
<name>A0A9D3ZH73_9ROSI</name>
<proteinExistence type="predicted"/>